<organism evidence="3 4">
    <name type="scientific">Hymenobacter koreensis</name>
    <dbReference type="NCBI Taxonomy" id="1084523"/>
    <lineage>
        <taxon>Bacteria</taxon>
        <taxon>Pseudomonadati</taxon>
        <taxon>Bacteroidota</taxon>
        <taxon>Cytophagia</taxon>
        <taxon>Cytophagales</taxon>
        <taxon>Hymenobacteraceae</taxon>
        <taxon>Hymenobacter</taxon>
    </lineage>
</organism>
<dbReference type="EMBL" id="BAABHA010000004">
    <property type="protein sequence ID" value="GAA4381809.1"/>
    <property type="molecule type" value="Genomic_DNA"/>
</dbReference>
<dbReference type="Pfam" id="PF20243">
    <property type="entry name" value="MbnP"/>
    <property type="match status" value="1"/>
</dbReference>
<proteinExistence type="predicted"/>
<feature type="domain" description="Copper-binding protein MbnP-like" evidence="2">
    <location>
        <begin position="35"/>
        <end position="231"/>
    </location>
</feature>
<evidence type="ECO:0000313" key="4">
    <source>
        <dbReference type="Proteomes" id="UP001500454"/>
    </source>
</evidence>
<feature type="chain" id="PRO_5046257933" description="Copper-binding protein MbnP-like domain-containing protein" evidence="1">
    <location>
        <begin position="25"/>
        <end position="259"/>
    </location>
</feature>
<accession>A0ABP8IZB3</accession>
<dbReference type="InterPro" id="IPR046863">
    <property type="entry name" value="MbnP-like_dom"/>
</dbReference>
<dbReference type="PROSITE" id="PS51257">
    <property type="entry name" value="PROKAR_LIPOPROTEIN"/>
    <property type="match status" value="1"/>
</dbReference>
<protein>
    <recommendedName>
        <fullName evidence="2">Copper-binding protein MbnP-like domain-containing protein</fullName>
    </recommendedName>
</protein>
<reference evidence="4" key="1">
    <citation type="journal article" date="2019" name="Int. J. Syst. Evol. Microbiol.">
        <title>The Global Catalogue of Microorganisms (GCM) 10K type strain sequencing project: providing services to taxonomists for standard genome sequencing and annotation.</title>
        <authorList>
            <consortium name="The Broad Institute Genomics Platform"/>
            <consortium name="The Broad Institute Genome Sequencing Center for Infectious Disease"/>
            <person name="Wu L."/>
            <person name="Ma J."/>
        </authorList>
    </citation>
    <scope>NUCLEOTIDE SEQUENCE [LARGE SCALE GENOMIC DNA]</scope>
    <source>
        <strain evidence="4">JCM 17924</strain>
    </source>
</reference>
<sequence length="259" mass="28415">MQRFLPSPLLANAFVLLLTAALFSACKKDPTPEKGQLALAFENVVGNQQLVLGSPTYYTTAAGDQFKVTKFNYFISNIKLTRNDGTEWAEPESYHLVKQAEPDSKAFTLQGIPAGDYTKMTFTIGVDSARNTSGAQTGALDQLNDMYWSWSSGYIFLKLEGNSPQAPNTGALQYHVGGFRKPNNTIRTVSPALPAGVTLQIRSEKTQTVHLKADVLKMFAGPNTIRFAQMPNTGHSSDPRSMLLADNYAAAMFRIDQIH</sequence>
<dbReference type="RefSeq" id="WP_345224055.1">
    <property type="nucleotide sequence ID" value="NZ_BAABHA010000004.1"/>
</dbReference>
<keyword evidence="4" id="KW-1185">Reference proteome</keyword>
<evidence type="ECO:0000259" key="2">
    <source>
        <dbReference type="Pfam" id="PF20243"/>
    </source>
</evidence>
<dbReference type="Proteomes" id="UP001500454">
    <property type="component" value="Unassembled WGS sequence"/>
</dbReference>
<evidence type="ECO:0000313" key="3">
    <source>
        <dbReference type="EMBL" id="GAA4381809.1"/>
    </source>
</evidence>
<evidence type="ECO:0000256" key="1">
    <source>
        <dbReference type="SAM" id="SignalP"/>
    </source>
</evidence>
<comment type="caution">
    <text evidence="3">The sequence shown here is derived from an EMBL/GenBank/DDBJ whole genome shotgun (WGS) entry which is preliminary data.</text>
</comment>
<keyword evidence="1" id="KW-0732">Signal</keyword>
<gene>
    <name evidence="3" type="ORF">GCM10023186_21580</name>
</gene>
<feature type="signal peptide" evidence="1">
    <location>
        <begin position="1"/>
        <end position="24"/>
    </location>
</feature>
<name>A0ABP8IZB3_9BACT</name>